<comment type="caution">
    <text evidence="8">The sequence shown here is derived from an EMBL/GenBank/DDBJ whole genome shotgun (WGS) entry which is preliminary data.</text>
</comment>
<dbReference type="PANTHER" id="PTHR13234:SF8">
    <property type="entry name" value="GAMMA-INTERFERON-INDUCIBLE LYSOSOMAL THIOL REDUCTASE"/>
    <property type="match status" value="1"/>
</dbReference>
<dbReference type="Proteomes" id="UP000319663">
    <property type="component" value="Unassembled WGS sequence"/>
</dbReference>
<evidence type="ECO:0000256" key="3">
    <source>
        <dbReference type="ARBA" id="ARBA00022525"/>
    </source>
</evidence>
<feature type="region of interest" description="Disordered" evidence="6">
    <location>
        <begin position="1"/>
        <end position="29"/>
    </location>
</feature>
<evidence type="ECO:0000256" key="6">
    <source>
        <dbReference type="SAM" id="MobiDB-lite"/>
    </source>
</evidence>
<dbReference type="AlphaFoldDB" id="A0A507QVV0"/>
<dbReference type="Pfam" id="PF03227">
    <property type="entry name" value="GILT"/>
    <property type="match status" value="1"/>
</dbReference>
<dbReference type="EMBL" id="VIFY01000080">
    <property type="protein sequence ID" value="TQB71524.1"/>
    <property type="molecule type" value="Genomic_DNA"/>
</dbReference>
<protein>
    <recommendedName>
        <fullName evidence="10">Gamma interferon inducible lysosomal thiol reductase</fullName>
    </recommendedName>
</protein>
<evidence type="ECO:0000313" key="8">
    <source>
        <dbReference type="EMBL" id="TQB71524.1"/>
    </source>
</evidence>
<keyword evidence="7" id="KW-0472">Membrane</keyword>
<keyword evidence="3" id="KW-0964">Secreted</keyword>
<organism evidence="8 9">
    <name type="scientific">Monascus purpureus</name>
    <name type="common">Red mold</name>
    <name type="synonym">Monascus anka</name>
    <dbReference type="NCBI Taxonomy" id="5098"/>
    <lineage>
        <taxon>Eukaryota</taxon>
        <taxon>Fungi</taxon>
        <taxon>Dikarya</taxon>
        <taxon>Ascomycota</taxon>
        <taxon>Pezizomycotina</taxon>
        <taxon>Eurotiomycetes</taxon>
        <taxon>Eurotiomycetidae</taxon>
        <taxon>Eurotiales</taxon>
        <taxon>Aspergillaceae</taxon>
        <taxon>Monascus</taxon>
    </lineage>
</organism>
<evidence type="ECO:0000313" key="9">
    <source>
        <dbReference type="Proteomes" id="UP000319663"/>
    </source>
</evidence>
<evidence type="ECO:0008006" key="10">
    <source>
        <dbReference type="Google" id="ProtNLM"/>
    </source>
</evidence>
<dbReference type="InterPro" id="IPR004911">
    <property type="entry name" value="Interferon-induced_GILT"/>
</dbReference>
<accession>A0A507QVV0</accession>
<evidence type="ECO:0000256" key="5">
    <source>
        <dbReference type="ARBA" id="ARBA00023180"/>
    </source>
</evidence>
<evidence type="ECO:0000256" key="2">
    <source>
        <dbReference type="ARBA" id="ARBA00005679"/>
    </source>
</evidence>
<feature type="transmembrane region" description="Helical" evidence="7">
    <location>
        <begin position="40"/>
        <end position="58"/>
    </location>
</feature>
<comment type="subcellular location">
    <subcellularLocation>
        <location evidence="1">Secreted</location>
    </subcellularLocation>
</comment>
<keyword evidence="5" id="KW-0325">Glycoprotein</keyword>
<dbReference type="PANTHER" id="PTHR13234">
    <property type="entry name" value="GAMMA-INTERFERON INDUCIBLE LYSOSOMAL THIOL REDUCTASE GILT"/>
    <property type="match status" value="1"/>
</dbReference>
<keyword evidence="4" id="KW-0732">Signal</keyword>
<reference evidence="8 9" key="1">
    <citation type="submission" date="2019-06" db="EMBL/GenBank/DDBJ databases">
        <title>Wine fermentation using esterase from Monascus purpureus.</title>
        <authorList>
            <person name="Geng C."/>
            <person name="Zhang Y."/>
        </authorList>
    </citation>
    <scope>NUCLEOTIDE SEQUENCE [LARGE SCALE GENOMIC DNA]</scope>
    <source>
        <strain evidence="8">HQ1</strain>
    </source>
</reference>
<keyword evidence="9" id="KW-1185">Reference proteome</keyword>
<keyword evidence="7" id="KW-0812">Transmembrane</keyword>
<comment type="similarity">
    <text evidence="2">Belongs to the GILT family.</text>
</comment>
<evidence type="ECO:0000256" key="7">
    <source>
        <dbReference type="SAM" id="Phobius"/>
    </source>
</evidence>
<name>A0A507QVV0_MONPU</name>
<evidence type="ECO:0000256" key="4">
    <source>
        <dbReference type="ARBA" id="ARBA00022729"/>
    </source>
</evidence>
<sequence length="342" mass="37236">MEKSPHHGPDGGLLPLTETRDSIPTPPSNQTRGGYVAFRLFRRILVALCLCFALYLYVSRSPISTAKLPSNLQFSGLSGDNSNSDKHRHGTSLTSGALDRVHGCHEGASPSSNVKVPLEVHIMSKCPDARDCLQQLVVPAMEKVDDIVDFRLSFIARVVFTGTISVSNKSAEIFCKHGPTECIGDMLILCAANLPFSAGEETGLGISEKSLTPTVRSLGFANCLIDSYERIPERTLVENCALEHGIDFDALNRCASKENVIVSDGDGDGDDLPGGLALLRESALRSEALSVQTSCTIRLDKKVWCVRDDGVWRDCAQGGEGSKVPVFVEEVERIWREKNQYV</sequence>
<dbReference type="GO" id="GO:0005576">
    <property type="term" value="C:extracellular region"/>
    <property type="evidence" value="ECO:0007669"/>
    <property type="project" value="UniProtKB-SubCell"/>
</dbReference>
<dbReference type="GO" id="GO:0016671">
    <property type="term" value="F:oxidoreductase activity, acting on a sulfur group of donors, disulfide as acceptor"/>
    <property type="evidence" value="ECO:0007669"/>
    <property type="project" value="InterPro"/>
</dbReference>
<dbReference type="STRING" id="5098.A0A507QVV0"/>
<proteinExistence type="inferred from homology"/>
<keyword evidence="7" id="KW-1133">Transmembrane helix</keyword>
<evidence type="ECO:0000256" key="1">
    <source>
        <dbReference type="ARBA" id="ARBA00004613"/>
    </source>
</evidence>
<gene>
    <name evidence="8" type="ORF">MPDQ_007565</name>
</gene>